<evidence type="ECO:0000313" key="2">
    <source>
        <dbReference type="Proteomes" id="UP000324222"/>
    </source>
</evidence>
<accession>A0A5B7DNS7</accession>
<reference evidence="1 2" key="1">
    <citation type="submission" date="2019-05" db="EMBL/GenBank/DDBJ databases">
        <title>Another draft genome of Portunus trituberculatus and its Hox gene families provides insights of decapod evolution.</title>
        <authorList>
            <person name="Jeong J.-H."/>
            <person name="Song I."/>
            <person name="Kim S."/>
            <person name="Choi T."/>
            <person name="Kim D."/>
            <person name="Ryu S."/>
            <person name="Kim W."/>
        </authorList>
    </citation>
    <scope>NUCLEOTIDE SEQUENCE [LARGE SCALE GENOMIC DNA]</scope>
    <source>
        <tissue evidence="1">Muscle</tissue>
    </source>
</reference>
<gene>
    <name evidence="1" type="ORF">E2C01_015882</name>
</gene>
<protein>
    <submittedName>
        <fullName evidence="1">Uncharacterized protein</fullName>
    </submittedName>
</protein>
<dbReference type="AlphaFoldDB" id="A0A5B7DNS7"/>
<dbReference type="EMBL" id="VSRR010001135">
    <property type="protein sequence ID" value="MPC22855.1"/>
    <property type="molecule type" value="Genomic_DNA"/>
</dbReference>
<evidence type="ECO:0000313" key="1">
    <source>
        <dbReference type="EMBL" id="MPC22855.1"/>
    </source>
</evidence>
<proteinExistence type="predicted"/>
<dbReference type="Proteomes" id="UP000324222">
    <property type="component" value="Unassembled WGS sequence"/>
</dbReference>
<sequence>MIPMYGDHKCYVMLTALRPARPLPFNPEDFLNSHQIKATLLIRHTPIDVMLGVLRSARPPH</sequence>
<comment type="caution">
    <text evidence="1">The sequence shown here is derived from an EMBL/GenBank/DDBJ whole genome shotgun (WGS) entry which is preliminary data.</text>
</comment>
<keyword evidence="2" id="KW-1185">Reference proteome</keyword>
<name>A0A5B7DNS7_PORTR</name>
<organism evidence="1 2">
    <name type="scientific">Portunus trituberculatus</name>
    <name type="common">Swimming crab</name>
    <name type="synonym">Neptunus trituberculatus</name>
    <dbReference type="NCBI Taxonomy" id="210409"/>
    <lineage>
        <taxon>Eukaryota</taxon>
        <taxon>Metazoa</taxon>
        <taxon>Ecdysozoa</taxon>
        <taxon>Arthropoda</taxon>
        <taxon>Crustacea</taxon>
        <taxon>Multicrustacea</taxon>
        <taxon>Malacostraca</taxon>
        <taxon>Eumalacostraca</taxon>
        <taxon>Eucarida</taxon>
        <taxon>Decapoda</taxon>
        <taxon>Pleocyemata</taxon>
        <taxon>Brachyura</taxon>
        <taxon>Eubrachyura</taxon>
        <taxon>Portunoidea</taxon>
        <taxon>Portunidae</taxon>
        <taxon>Portuninae</taxon>
        <taxon>Portunus</taxon>
    </lineage>
</organism>